<dbReference type="InterPro" id="IPR008949">
    <property type="entry name" value="Isoprenoid_synthase_dom_sf"/>
</dbReference>
<dbReference type="PANTHER" id="PTHR12001">
    <property type="entry name" value="GERANYLGERANYL PYROPHOSPHATE SYNTHASE"/>
    <property type="match status" value="1"/>
</dbReference>
<dbReference type="InterPro" id="IPR033749">
    <property type="entry name" value="Polyprenyl_synt_CS"/>
</dbReference>
<reference evidence="7 8" key="1">
    <citation type="submission" date="2024-03" db="EMBL/GenBank/DDBJ databases">
        <title>Novel Streptomyces species of biotechnological and ecological value are a feature of Machair soil.</title>
        <authorList>
            <person name="Prole J.R."/>
            <person name="Goodfellow M."/>
            <person name="Allenby N."/>
            <person name="Ward A.C."/>
        </authorList>
    </citation>
    <scope>NUCLEOTIDE SEQUENCE [LARGE SCALE GENOMIC DNA]</scope>
    <source>
        <strain evidence="7 8">MS1.HAVA.3</strain>
    </source>
</reference>
<dbReference type="SUPFAM" id="SSF48576">
    <property type="entry name" value="Terpenoid synthases"/>
    <property type="match status" value="1"/>
</dbReference>
<comment type="cofactor">
    <cofactor evidence="1">
        <name>Mg(2+)</name>
        <dbReference type="ChEBI" id="CHEBI:18420"/>
    </cofactor>
</comment>
<dbReference type="Proteomes" id="UP001382904">
    <property type="component" value="Unassembled WGS sequence"/>
</dbReference>
<dbReference type="CDD" id="cd00685">
    <property type="entry name" value="Trans_IPPS_HT"/>
    <property type="match status" value="1"/>
</dbReference>
<organism evidence="7 8">
    <name type="scientific">Streptomyces caledonius</name>
    <dbReference type="NCBI Taxonomy" id="3134107"/>
    <lineage>
        <taxon>Bacteria</taxon>
        <taxon>Bacillati</taxon>
        <taxon>Actinomycetota</taxon>
        <taxon>Actinomycetes</taxon>
        <taxon>Kitasatosporales</taxon>
        <taxon>Streptomycetaceae</taxon>
        <taxon>Streptomyces</taxon>
    </lineage>
</organism>
<evidence type="ECO:0000256" key="5">
    <source>
        <dbReference type="ARBA" id="ARBA00022842"/>
    </source>
</evidence>
<evidence type="ECO:0000256" key="1">
    <source>
        <dbReference type="ARBA" id="ARBA00001946"/>
    </source>
</evidence>
<evidence type="ECO:0000313" key="7">
    <source>
        <dbReference type="EMBL" id="MEJ8642043.1"/>
    </source>
</evidence>
<protein>
    <submittedName>
        <fullName evidence="7">Polyprenyl synthetase family protein</fullName>
    </submittedName>
</protein>
<evidence type="ECO:0000256" key="2">
    <source>
        <dbReference type="ARBA" id="ARBA00006706"/>
    </source>
</evidence>
<dbReference type="Pfam" id="PF00348">
    <property type="entry name" value="polyprenyl_synt"/>
    <property type="match status" value="1"/>
</dbReference>
<comment type="similarity">
    <text evidence="2 6">Belongs to the FPP/GGPP synthase family.</text>
</comment>
<dbReference type="Gene3D" id="1.10.600.10">
    <property type="entry name" value="Farnesyl Diphosphate Synthase"/>
    <property type="match status" value="1"/>
</dbReference>
<sequence>MSLLTAHGSVRADAPAPWDCSAVDGLLARFLADKEQASGGPEIAMFVELLGTFLSGGKRLRPLLCYYGWQAAGGHGSTVAVTHLGAALELFHAGALIHDDVMDGSDIRRGRQTVHRLLAESHGRPPSADRFGVNTAILLGNLALCWSFDLVHVAELATPRAGMLRALLDAMRMQAVTGQYLDLLAAGSSDIAVEKALAICRAKTARYTVEYPLLAGAQLAGADQDMLDACSAYGVPLGEAFQLRDDLLGVFGDPGTTGKSDLDDLRDGKHTVLLAIARQRADSVQAGALRALIGNARLDRAGAEDIRDILVATGARDAVEDMITQRRERALAVLDSLPFPAAAAAALRHLADMATRRDR</sequence>
<comment type="caution">
    <text evidence="7">The sequence shown here is derived from an EMBL/GenBank/DDBJ whole genome shotgun (WGS) entry which is preliminary data.</text>
</comment>
<evidence type="ECO:0000256" key="6">
    <source>
        <dbReference type="RuleBase" id="RU004466"/>
    </source>
</evidence>
<keyword evidence="3 6" id="KW-0808">Transferase</keyword>
<keyword evidence="8" id="KW-1185">Reference proteome</keyword>
<evidence type="ECO:0000313" key="8">
    <source>
        <dbReference type="Proteomes" id="UP001382904"/>
    </source>
</evidence>
<dbReference type="PANTHER" id="PTHR12001:SF85">
    <property type="entry name" value="SHORT CHAIN ISOPRENYL DIPHOSPHATE SYNTHASE"/>
    <property type="match status" value="1"/>
</dbReference>
<evidence type="ECO:0000256" key="4">
    <source>
        <dbReference type="ARBA" id="ARBA00022723"/>
    </source>
</evidence>
<dbReference type="EMBL" id="JBBKAM010000002">
    <property type="protein sequence ID" value="MEJ8642043.1"/>
    <property type="molecule type" value="Genomic_DNA"/>
</dbReference>
<accession>A0ABU8U2D7</accession>
<keyword evidence="4" id="KW-0479">Metal-binding</keyword>
<dbReference type="PROSITE" id="PS00444">
    <property type="entry name" value="POLYPRENYL_SYNTHASE_2"/>
    <property type="match status" value="1"/>
</dbReference>
<dbReference type="InterPro" id="IPR000092">
    <property type="entry name" value="Polyprenyl_synt"/>
</dbReference>
<dbReference type="SFLD" id="SFLDS00005">
    <property type="entry name" value="Isoprenoid_Synthase_Type_I"/>
    <property type="match status" value="1"/>
</dbReference>
<proteinExistence type="inferred from homology"/>
<name>A0ABU8U2D7_9ACTN</name>
<keyword evidence="5" id="KW-0460">Magnesium</keyword>
<dbReference type="SFLD" id="SFLDG01017">
    <property type="entry name" value="Polyprenyl_Transferase_Like"/>
    <property type="match status" value="1"/>
</dbReference>
<gene>
    <name evidence="7" type="ORF">WKI68_12305</name>
</gene>
<dbReference type="PROSITE" id="PS00723">
    <property type="entry name" value="POLYPRENYL_SYNTHASE_1"/>
    <property type="match status" value="1"/>
</dbReference>
<evidence type="ECO:0000256" key="3">
    <source>
        <dbReference type="ARBA" id="ARBA00022679"/>
    </source>
</evidence>